<feature type="domain" description="Thioredoxin" evidence="1">
    <location>
        <begin position="39"/>
        <end position="194"/>
    </location>
</feature>
<keyword evidence="3" id="KW-1185">Reference proteome</keyword>
<reference evidence="3" key="1">
    <citation type="journal article" date="2019" name="Int. J. Syst. Evol. Microbiol.">
        <title>The Global Catalogue of Microorganisms (GCM) 10K type strain sequencing project: providing services to taxonomists for standard genome sequencing and annotation.</title>
        <authorList>
            <consortium name="The Broad Institute Genomics Platform"/>
            <consortium name="The Broad Institute Genome Sequencing Center for Infectious Disease"/>
            <person name="Wu L."/>
            <person name="Ma J."/>
        </authorList>
    </citation>
    <scope>NUCLEOTIDE SEQUENCE [LARGE SCALE GENOMIC DNA]</scope>
    <source>
        <strain evidence="3">JCM 15421</strain>
    </source>
</reference>
<organism evidence="2 3">
    <name type="scientific">Dokdonella soli</name>
    <dbReference type="NCBI Taxonomy" id="529810"/>
    <lineage>
        <taxon>Bacteria</taxon>
        <taxon>Pseudomonadati</taxon>
        <taxon>Pseudomonadota</taxon>
        <taxon>Gammaproteobacteria</taxon>
        <taxon>Lysobacterales</taxon>
        <taxon>Rhodanobacteraceae</taxon>
        <taxon>Dokdonella</taxon>
    </lineage>
</organism>
<proteinExistence type="predicted"/>
<gene>
    <name evidence="2" type="ORF">GCM10009105_13060</name>
</gene>
<dbReference type="SUPFAM" id="SSF52833">
    <property type="entry name" value="Thioredoxin-like"/>
    <property type="match status" value="1"/>
</dbReference>
<sequence>MQHRRNLETEPSKESIMKATALLLAGVVAAFTVSSFAKPVIGQPAPAFSATDSNGKTQTLAAYKGRIVVLEWNNPLCPFVGKHYGSGNMQKQQAEAAAAGVVWLTINSGAFGKQGHLDAAAANAYVGKVQGKETAYLLDADGMLGHAYDAKTTPQMVVIDKDGVLRYIGGIDSIASTDVDDIPKATQYVRQALAELAAGKPVSVPTSEPYGCSVKYGP</sequence>
<dbReference type="EMBL" id="BAAAEU010000006">
    <property type="protein sequence ID" value="GAA0711255.1"/>
    <property type="molecule type" value="Genomic_DNA"/>
</dbReference>
<dbReference type="InterPro" id="IPR047262">
    <property type="entry name" value="PRX-like1"/>
</dbReference>
<dbReference type="InterPro" id="IPR013766">
    <property type="entry name" value="Thioredoxin_domain"/>
</dbReference>
<dbReference type="InterPro" id="IPR000866">
    <property type="entry name" value="AhpC/TSA"/>
</dbReference>
<evidence type="ECO:0000259" key="1">
    <source>
        <dbReference type="PROSITE" id="PS51352"/>
    </source>
</evidence>
<accession>A0ABP3TKY2</accession>
<dbReference type="Gene3D" id="3.40.30.10">
    <property type="entry name" value="Glutaredoxin"/>
    <property type="match status" value="1"/>
</dbReference>
<protein>
    <submittedName>
        <fullName evidence="2">Thioredoxin family protein</fullName>
    </submittedName>
</protein>
<dbReference type="PANTHER" id="PTHR43640">
    <property type="entry name" value="OS07G0260300 PROTEIN"/>
    <property type="match status" value="1"/>
</dbReference>
<dbReference type="InterPro" id="IPR036249">
    <property type="entry name" value="Thioredoxin-like_sf"/>
</dbReference>
<comment type="caution">
    <text evidence="2">The sequence shown here is derived from an EMBL/GenBank/DDBJ whole genome shotgun (WGS) entry which is preliminary data.</text>
</comment>
<evidence type="ECO:0000313" key="3">
    <source>
        <dbReference type="Proteomes" id="UP001501523"/>
    </source>
</evidence>
<evidence type="ECO:0000313" key="2">
    <source>
        <dbReference type="EMBL" id="GAA0711255.1"/>
    </source>
</evidence>
<dbReference type="Proteomes" id="UP001501523">
    <property type="component" value="Unassembled WGS sequence"/>
</dbReference>
<name>A0ABP3TKY2_9GAMM</name>
<dbReference type="Pfam" id="PF00578">
    <property type="entry name" value="AhpC-TSA"/>
    <property type="match status" value="1"/>
</dbReference>
<dbReference type="PROSITE" id="PS51352">
    <property type="entry name" value="THIOREDOXIN_2"/>
    <property type="match status" value="1"/>
</dbReference>
<dbReference type="PANTHER" id="PTHR43640:SF1">
    <property type="entry name" value="THIOREDOXIN-DEPENDENT PEROXIREDOXIN"/>
    <property type="match status" value="1"/>
</dbReference>